<sequence length="483" mass="52255">MAEPGSTTPEEAFRQAGLDVLLPSDEEYTVRQESYFSRSAAQLAPACIVRPRSAADVSRAIRILTQGRHTFAIRSGGHGTKVGASNIAGGVTLDLGRLDWTRVVEDEGRQGEPAVDIGPGARWSDVYASLHERGLVVAGGREGGVGVGGLVLGGGNTYFTARHGFACDNVLAFEVVLADGRIVNATAECHADLFWALKGGSNNFGVVTNIRMRALKGGPVWGGLTLYPWQVAPLAAEALTDFTSRVHEDIDSNLLSFFPELKQVAIVAVFVQVAGVKNAPAYEKWLALPSIQTDCKMTSISEVVAGNTMPSGYHQIWFTGTFKNDTRIVSKAASLHEELVEALKTSVAPDGDFWALCLFQPLPKIMTQRVGSDNALGLARQQHDGLLLQTTVMVRTGEQERMAYPKCKAFMEAMRDFAGSAEMGGDGNLEWEYINYADESQNPLASYGVEHVERLKAVSREYDPEQVFQTLCPGGFKLARVPV</sequence>
<accession>A0AAE0HCN7</accession>
<evidence type="ECO:0000256" key="4">
    <source>
        <dbReference type="ARBA" id="ARBA00023002"/>
    </source>
</evidence>
<dbReference type="Gene3D" id="3.30.465.10">
    <property type="match status" value="1"/>
</dbReference>
<dbReference type="InterPro" id="IPR050416">
    <property type="entry name" value="FAD-linked_Oxidoreductase"/>
</dbReference>
<keyword evidence="7" id="KW-1185">Reference proteome</keyword>
<keyword evidence="4" id="KW-0560">Oxidoreductase</keyword>
<dbReference type="InterPro" id="IPR016167">
    <property type="entry name" value="FAD-bd_PCMH_sub1"/>
</dbReference>
<evidence type="ECO:0000259" key="5">
    <source>
        <dbReference type="PROSITE" id="PS51387"/>
    </source>
</evidence>
<dbReference type="InterPro" id="IPR016169">
    <property type="entry name" value="FAD-bd_PCMH_sub2"/>
</dbReference>
<dbReference type="InterPro" id="IPR016166">
    <property type="entry name" value="FAD-bd_PCMH"/>
</dbReference>
<dbReference type="EMBL" id="JAUEPN010000005">
    <property type="protein sequence ID" value="KAK3293834.1"/>
    <property type="molecule type" value="Genomic_DNA"/>
</dbReference>
<dbReference type="AlphaFoldDB" id="A0AAE0HCN7"/>
<proteinExistence type="inferred from homology"/>
<keyword evidence="2" id="KW-0285">Flavoprotein</keyword>
<name>A0AAE0HCN7_9PEZI</name>
<dbReference type="GeneID" id="87842229"/>
<dbReference type="Gene3D" id="3.30.43.10">
    <property type="entry name" value="Uridine Diphospho-n-acetylenolpyruvylglucosamine Reductase, domain 2"/>
    <property type="match status" value="1"/>
</dbReference>
<dbReference type="GO" id="GO:0016491">
    <property type="term" value="F:oxidoreductase activity"/>
    <property type="evidence" value="ECO:0007669"/>
    <property type="project" value="UniProtKB-KW"/>
</dbReference>
<dbReference type="SUPFAM" id="SSF56176">
    <property type="entry name" value="FAD-binding/transporter-associated domain-like"/>
    <property type="match status" value="1"/>
</dbReference>
<evidence type="ECO:0000256" key="3">
    <source>
        <dbReference type="ARBA" id="ARBA00022827"/>
    </source>
</evidence>
<reference evidence="6" key="2">
    <citation type="submission" date="2023-06" db="EMBL/GenBank/DDBJ databases">
        <authorList>
            <consortium name="Lawrence Berkeley National Laboratory"/>
            <person name="Haridas S."/>
            <person name="Hensen N."/>
            <person name="Bonometti L."/>
            <person name="Westerberg I."/>
            <person name="Brannstrom I.O."/>
            <person name="Guillou S."/>
            <person name="Cros-Aarteil S."/>
            <person name="Calhoun S."/>
            <person name="Kuo A."/>
            <person name="Mondo S."/>
            <person name="Pangilinan J."/>
            <person name="Riley R."/>
            <person name="Labutti K."/>
            <person name="Andreopoulos B."/>
            <person name="Lipzen A."/>
            <person name="Chen C."/>
            <person name="Yanf M."/>
            <person name="Daum C."/>
            <person name="Ng V."/>
            <person name="Clum A."/>
            <person name="Steindorff A."/>
            <person name="Ohm R."/>
            <person name="Martin F."/>
            <person name="Silar P."/>
            <person name="Natvig D."/>
            <person name="Lalanne C."/>
            <person name="Gautier V."/>
            <person name="Ament-Velasquez S.L."/>
            <person name="Kruys A."/>
            <person name="Hutchinson M.I."/>
            <person name="Powell A.J."/>
            <person name="Barry K."/>
            <person name="Miller A.N."/>
            <person name="Grigoriev I.V."/>
            <person name="Debuchy R."/>
            <person name="Gladieux P."/>
            <person name="Thoren M.H."/>
            <person name="Johannesson H."/>
        </authorList>
    </citation>
    <scope>NUCLEOTIDE SEQUENCE</scope>
    <source>
        <strain evidence="6">CBS 168.71</strain>
    </source>
</reference>
<evidence type="ECO:0000313" key="6">
    <source>
        <dbReference type="EMBL" id="KAK3293834.1"/>
    </source>
</evidence>
<organism evidence="6 7">
    <name type="scientific">Chaetomium fimeti</name>
    <dbReference type="NCBI Taxonomy" id="1854472"/>
    <lineage>
        <taxon>Eukaryota</taxon>
        <taxon>Fungi</taxon>
        <taxon>Dikarya</taxon>
        <taxon>Ascomycota</taxon>
        <taxon>Pezizomycotina</taxon>
        <taxon>Sordariomycetes</taxon>
        <taxon>Sordariomycetidae</taxon>
        <taxon>Sordariales</taxon>
        <taxon>Chaetomiaceae</taxon>
        <taxon>Chaetomium</taxon>
    </lineage>
</organism>
<protein>
    <recommendedName>
        <fullName evidence="5">FAD-binding PCMH-type domain-containing protein</fullName>
    </recommendedName>
</protein>
<dbReference type="PROSITE" id="PS51387">
    <property type="entry name" value="FAD_PCMH"/>
    <property type="match status" value="1"/>
</dbReference>
<dbReference type="RefSeq" id="XP_062657348.1">
    <property type="nucleotide sequence ID" value="XM_062805281.1"/>
</dbReference>
<comment type="caution">
    <text evidence="6">The sequence shown here is derived from an EMBL/GenBank/DDBJ whole genome shotgun (WGS) entry which is preliminary data.</text>
</comment>
<dbReference type="PANTHER" id="PTHR42973">
    <property type="entry name" value="BINDING OXIDOREDUCTASE, PUTATIVE (AFU_ORTHOLOGUE AFUA_1G17690)-RELATED"/>
    <property type="match status" value="1"/>
</dbReference>
<keyword evidence="3" id="KW-0274">FAD</keyword>
<evidence type="ECO:0000256" key="2">
    <source>
        <dbReference type="ARBA" id="ARBA00022630"/>
    </source>
</evidence>
<dbReference type="PANTHER" id="PTHR42973:SF53">
    <property type="entry name" value="FAD-BINDING PCMH-TYPE DOMAIN-CONTAINING PROTEIN-RELATED"/>
    <property type="match status" value="1"/>
</dbReference>
<dbReference type="Gene3D" id="3.40.462.20">
    <property type="match status" value="1"/>
</dbReference>
<dbReference type="GO" id="GO:0071949">
    <property type="term" value="F:FAD binding"/>
    <property type="evidence" value="ECO:0007669"/>
    <property type="project" value="InterPro"/>
</dbReference>
<feature type="domain" description="FAD-binding PCMH-type" evidence="5">
    <location>
        <begin position="41"/>
        <end position="217"/>
    </location>
</feature>
<dbReference type="Pfam" id="PF01565">
    <property type="entry name" value="FAD_binding_4"/>
    <property type="match status" value="1"/>
</dbReference>
<comment type="similarity">
    <text evidence="1">Belongs to the oxygen-dependent FAD-linked oxidoreductase family.</text>
</comment>
<dbReference type="Proteomes" id="UP001278766">
    <property type="component" value="Unassembled WGS sequence"/>
</dbReference>
<evidence type="ECO:0000313" key="7">
    <source>
        <dbReference type="Proteomes" id="UP001278766"/>
    </source>
</evidence>
<dbReference type="InterPro" id="IPR036318">
    <property type="entry name" value="FAD-bd_PCMH-like_sf"/>
</dbReference>
<gene>
    <name evidence="6" type="ORF">B0H64DRAFT_417962</name>
</gene>
<reference evidence="6" key="1">
    <citation type="journal article" date="2023" name="Mol. Phylogenet. Evol.">
        <title>Genome-scale phylogeny and comparative genomics of the fungal order Sordariales.</title>
        <authorList>
            <person name="Hensen N."/>
            <person name="Bonometti L."/>
            <person name="Westerberg I."/>
            <person name="Brannstrom I.O."/>
            <person name="Guillou S."/>
            <person name="Cros-Aarteil S."/>
            <person name="Calhoun S."/>
            <person name="Haridas S."/>
            <person name="Kuo A."/>
            <person name="Mondo S."/>
            <person name="Pangilinan J."/>
            <person name="Riley R."/>
            <person name="LaButti K."/>
            <person name="Andreopoulos B."/>
            <person name="Lipzen A."/>
            <person name="Chen C."/>
            <person name="Yan M."/>
            <person name="Daum C."/>
            <person name="Ng V."/>
            <person name="Clum A."/>
            <person name="Steindorff A."/>
            <person name="Ohm R.A."/>
            <person name="Martin F."/>
            <person name="Silar P."/>
            <person name="Natvig D.O."/>
            <person name="Lalanne C."/>
            <person name="Gautier V."/>
            <person name="Ament-Velasquez S.L."/>
            <person name="Kruys A."/>
            <person name="Hutchinson M.I."/>
            <person name="Powell A.J."/>
            <person name="Barry K."/>
            <person name="Miller A.N."/>
            <person name="Grigoriev I.V."/>
            <person name="Debuchy R."/>
            <person name="Gladieux P."/>
            <person name="Hiltunen Thoren M."/>
            <person name="Johannesson H."/>
        </authorList>
    </citation>
    <scope>NUCLEOTIDE SEQUENCE</scope>
    <source>
        <strain evidence="6">CBS 168.71</strain>
    </source>
</reference>
<dbReference type="InterPro" id="IPR006094">
    <property type="entry name" value="Oxid_FAD_bind_N"/>
</dbReference>
<evidence type="ECO:0000256" key="1">
    <source>
        <dbReference type="ARBA" id="ARBA00005466"/>
    </source>
</evidence>